<dbReference type="EMBL" id="JANBOI010000491">
    <property type="protein sequence ID" value="KAJ1730181.1"/>
    <property type="molecule type" value="Genomic_DNA"/>
</dbReference>
<comment type="caution">
    <text evidence="3">The sequence shown here is derived from an EMBL/GenBank/DDBJ whole genome shotgun (WGS) entry which is preliminary data.</text>
</comment>
<comment type="cofactor">
    <cofactor evidence="1">
        <name>Fe cation</name>
        <dbReference type="ChEBI" id="CHEBI:24875"/>
    </cofactor>
</comment>
<evidence type="ECO:0000313" key="4">
    <source>
        <dbReference type="Proteomes" id="UP001143981"/>
    </source>
</evidence>
<dbReference type="Gene3D" id="2.60.120.620">
    <property type="entry name" value="q2cbj1_9rhob like domain"/>
    <property type="match status" value="1"/>
</dbReference>
<reference evidence="3" key="1">
    <citation type="submission" date="2022-07" db="EMBL/GenBank/DDBJ databases">
        <title>Phylogenomic reconstructions and comparative analyses of Kickxellomycotina fungi.</title>
        <authorList>
            <person name="Reynolds N.K."/>
            <person name="Stajich J.E."/>
            <person name="Barry K."/>
            <person name="Grigoriev I.V."/>
            <person name="Crous P."/>
            <person name="Smith M.E."/>
        </authorList>
    </citation>
    <scope>NUCLEOTIDE SEQUENCE</scope>
    <source>
        <strain evidence="3">BCRC 34381</strain>
    </source>
</reference>
<name>A0A9W8CYW7_9FUNG</name>
<dbReference type="Pfam" id="PF05721">
    <property type="entry name" value="PhyH"/>
    <property type="match status" value="1"/>
</dbReference>
<dbReference type="Proteomes" id="UP001143981">
    <property type="component" value="Unassembled WGS sequence"/>
</dbReference>
<comment type="similarity">
    <text evidence="2">Belongs to the PhyH family.</text>
</comment>
<dbReference type="SUPFAM" id="SSF51197">
    <property type="entry name" value="Clavaminate synthase-like"/>
    <property type="match status" value="1"/>
</dbReference>
<dbReference type="AlphaFoldDB" id="A0A9W8CYW7"/>
<evidence type="ECO:0000313" key="3">
    <source>
        <dbReference type="EMBL" id="KAJ1730181.1"/>
    </source>
</evidence>
<keyword evidence="4" id="KW-1185">Reference proteome</keyword>
<protein>
    <recommendedName>
        <fullName evidence="5">Phytanoyl-CoA dioxygenase family protein</fullName>
    </recommendedName>
</protein>
<evidence type="ECO:0000256" key="1">
    <source>
        <dbReference type="ARBA" id="ARBA00001962"/>
    </source>
</evidence>
<organism evidence="3 4">
    <name type="scientific">Coemansia biformis</name>
    <dbReference type="NCBI Taxonomy" id="1286918"/>
    <lineage>
        <taxon>Eukaryota</taxon>
        <taxon>Fungi</taxon>
        <taxon>Fungi incertae sedis</taxon>
        <taxon>Zoopagomycota</taxon>
        <taxon>Kickxellomycotina</taxon>
        <taxon>Kickxellomycetes</taxon>
        <taxon>Kickxellales</taxon>
        <taxon>Kickxellaceae</taxon>
        <taxon>Coemansia</taxon>
    </lineage>
</organism>
<dbReference type="InterPro" id="IPR008775">
    <property type="entry name" value="Phytyl_CoA_dOase-like"/>
</dbReference>
<dbReference type="PANTHER" id="PTHR20883">
    <property type="entry name" value="PHYTANOYL-COA DIOXYGENASE DOMAIN CONTAINING 1"/>
    <property type="match status" value="1"/>
</dbReference>
<sequence length="251" mass="27066">MAVLTAEQIRAFRERGFVAMPGLLDADELAAYRDEAERLTNHCYEQGDIVASWGCIVEPLGCGFLDGEVSAAARSSRNGYIGTRERISPRSLALCTLDKFGRCARQLLPPSAGQGPCLLNEQYIVKPPRSRAEFAWHQDILYFSPAQRQHAIVSVWVPLDDVSEANGTVLIDPFPDPLRPGIYPPPGAPPRSPVAAIMAAGDALFMDGRLRHCSTGNASCAFRTAYMPQFSQAPILAADGLAALAVPLGVD</sequence>
<dbReference type="PANTHER" id="PTHR20883:SF46">
    <property type="entry name" value="PHYTANOYL-COA HYDROXYLASE"/>
    <property type="match status" value="1"/>
</dbReference>
<evidence type="ECO:0008006" key="5">
    <source>
        <dbReference type="Google" id="ProtNLM"/>
    </source>
</evidence>
<evidence type="ECO:0000256" key="2">
    <source>
        <dbReference type="ARBA" id="ARBA00005830"/>
    </source>
</evidence>
<dbReference type="OrthoDB" id="445007at2759"/>
<accession>A0A9W8CYW7</accession>
<gene>
    <name evidence="3" type="ORF">LPJ61_003153</name>
</gene>
<proteinExistence type="inferred from homology"/>